<dbReference type="AlphaFoldDB" id="A0A1Y3R3I6"/>
<name>A0A1Y3R3I6_9BACT</name>
<comment type="caution">
    <text evidence="1">The sequence shown here is derived from an EMBL/GenBank/DDBJ whole genome shotgun (WGS) entry which is preliminary data.</text>
</comment>
<protein>
    <recommendedName>
        <fullName evidence="3">DUF1573 domain-containing protein</fullName>
    </recommendedName>
</protein>
<dbReference type="Pfam" id="PF07610">
    <property type="entry name" value="DUF1573"/>
    <property type="match status" value="1"/>
</dbReference>
<evidence type="ECO:0000313" key="1">
    <source>
        <dbReference type="EMBL" id="OUN03360.1"/>
    </source>
</evidence>
<accession>A0A1Y3R3I6</accession>
<dbReference type="InterPro" id="IPR011467">
    <property type="entry name" value="DUF1573"/>
</dbReference>
<dbReference type="PANTHER" id="PTHR37833:SF1">
    <property type="entry name" value="SIGNAL PEPTIDE PROTEIN"/>
    <property type="match status" value="1"/>
</dbReference>
<evidence type="ECO:0000313" key="2">
    <source>
        <dbReference type="Proteomes" id="UP000195772"/>
    </source>
</evidence>
<dbReference type="Gene3D" id="2.60.40.10">
    <property type="entry name" value="Immunoglobulins"/>
    <property type="match status" value="1"/>
</dbReference>
<proteinExistence type="predicted"/>
<dbReference type="eggNOG" id="ENOG502ZMZD">
    <property type="taxonomic scope" value="Bacteria"/>
</dbReference>
<dbReference type="Proteomes" id="UP000195772">
    <property type="component" value="Unassembled WGS sequence"/>
</dbReference>
<reference evidence="2" key="1">
    <citation type="submission" date="2017-04" db="EMBL/GenBank/DDBJ databases">
        <title>Function of individual gut microbiota members based on whole genome sequencing of pure cultures obtained from chicken caecum.</title>
        <authorList>
            <person name="Medvecky M."/>
            <person name="Cejkova D."/>
            <person name="Polansky O."/>
            <person name="Karasova D."/>
            <person name="Kubasova T."/>
            <person name="Cizek A."/>
            <person name="Rychlik I."/>
        </authorList>
    </citation>
    <scope>NUCLEOTIDE SEQUENCE [LARGE SCALE GENOMIC DNA]</scope>
    <source>
        <strain evidence="2">An90</strain>
    </source>
</reference>
<gene>
    <name evidence="1" type="ORF">B5G41_06630</name>
</gene>
<dbReference type="EMBL" id="NFHB01000004">
    <property type="protein sequence ID" value="OUN03360.1"/>
    <property type="molecule type" value="Genomic_DNA"/>
</dbReference>
<dbReference type="PANTHER" id="PTHR37833">
    <property type="entry name" value="LIPOPROTEIN-RELATED"/>
    <property type="match status" value="1"/>
</dbReference>
<evidence type="ECO:0008006" key="3">
    <source>
        <dbReference type="Google" id="ProtNLM"/>
    </source>
</evidence>
<organism evidence="1 2">
    <name type="scientific">Alistipes onderdonkii</name>
    <dbReference type="NCBI Taxonomy" id="328813"/>
    <lineage>
        <taxon>Bacteria</taxon>
        <taxon>Pseudomonadati</taxon>
        <taxon>Bacteroidota</taxon>
        <taxon>Bacteroidia</taxon>
        <taxon>Bacteroidales</taxon>
        <taxon>Rikenellaceae</taxon>
        <taxon>Alistipes</taxon>
    </lineage>
</organism>
<dbReference type="OrthoDB" id="826619at2"/>
<dbReference type="InterPro" id="IPR013783">
    <property type="entry name" value="Ig-like_fold"/>
</dbReference>
<dbReference type="RefSeq" id="WP_087401977.1">
    <property type="nucleotide sequence ID" value="NZ_BAAFKZ010000026.1"/>
</dbReference>
<sequence length="293" mass="33079">MAKFCYLMTGIIIIPLWCASCNDNNPRKEIQKIVKEWIGKTVLLPQDIQPTSYSCDTVYDPAKSKKPFRILNFTDSIGCTSCKLKLLTWNAYVREIDTTLADKVDFLFYFHPQNERELGLILRADGFELPFYIDRKNEIDRLNGFPKNQACQCFLLDSTNKVLLVGNPTHKPRLWELYKEIISGKKADRVPTTDIRIARPEIEVPDLRIGSTAQAAFVLENTGNKPLVITHIDASCGCTKPSWNRSPVMPGEKSEIKVEIIPDKAGAFDKTLRVFCNTSAGSTSLKIIGMVEE</sequence>